<proteinExistence type="predicted"/>
<gene>
    <name evidence="2" type="ORF">EGYM00163_LOCUS26340</name>
</gene>
<sequence length="105" mass="11212">MHCTTYGPKPTIIPPLCQGRSHCILTWSGNLYLSSVLSVAQNTISESLNNTEPTDHSPNLGTLLTAINGYTVAAQRGHQREEGGSVKTDSKTAPRGWGPPPEARA</sequence>
<reference evidence="2" key="1">
    <citation type="submission" date="2021-01" db="EMBL/GenBank/DDBJ databases">
        <authorList>
            <person name="Corre E."/>
            <person name="Pelletier E."/>
            <person name="Niang G."/>
            <person name="Scheremetjew M."/>
            <person name="Finn R."/>
            <person name="Kale V."/>
            <person name="Holt S."/>
            <person name="Cochrane G."/>
            <person name="Meng A."/>
            <person name="Brown T."/>
            <person name="Cohen L."/>
        </authorList>
    </citation>
    <scope>NUCLEOTIDE SEQUENCE</scope>
    <source>
        <strain evidence="2">CCMP1594</strain>
    </source>
</reference>
<dbReference type="AlphaFoldDB" id="A0A7S4FTJ7"/>
<dbReference type="EMBL" id="HBJA01075130">
    <property type="protein sequence ID" value="CAE0815183.1"/>
    <property type="molecule type" value="Transcribed_RNA"/>
</dbReference>
<protein>
    <submittedName>
        <fullName evidence="2">Uncharacterized protein</fullName>
    </submittedName>
</protein>
<feature type="region of interest" description="Disordered" evidence="1">
    <location>
        <begin position="75"/>
        <end position="105"/>
    </location>
</feature>
<name>A0A7S4FTJ7_9EUGL</name>
<evidence type="ECO:0000256" key="1">
    <source>
        <dbReference type="SAM" id="MobiDB-lite"/>
    </source>
</evidence>
<accession>A0A7S4FTJ7</accession>
<evidence type="ECO:0000313" key="2">
    <source>
        <dbReference type="EMBL" id="CAE0815183.1"/>
    </source>
</evidence>
<feature type="compositionally biased region" description="Basic and acidic residues" evidence="1">
    <location>
        <begin position="78"/>
        <end position="92"/>
    </location>
</feature>
<organism evidence="2">
    <name type="scientific">Eutreptiella gymnastica</name>
    <dbReference type="NCBI Taxonomy" id="73025"/>
    <lineage>
        <taxon>Eukaryota</taxon>
        <taxon>Discoba</taxon>
        <taxon>Euglenozoa</taxon>
        <taxon>Euglenida</taxon>
        <taxon>Spirocuta</taxon>
        <taxon>Euglenophyceae</taxon>
        <taxon>Eutreptiales</taxon>
        <taxon>Eutreptiaceae</taxon>
        <taxon>Eutreptiella</taxon>
    </lineage>
</organism>